<name>A0A8T8TL55_9BASI</name>
<protein>
    <recommendedName>
        <fullName evidence="3">SAP domain-containing protein</fullName>
    </recommendedName>
</protein>
<evidence type="ECO:0000313" key="6">
    <source>
        <dbReference type="Proteomes" id="UP000077671"/>
    </source>
</evidence>
<keyword evidence="7" id="KW-1185">Reference proteome</keyword>
<keyword evidence="2" id="KW-0472">Membrane</keyword>
<dbReference type="PROSITE" id="PS50800">
    <property type="entry name" value="SAP"/>
    <property type="match status" value="1"/>
</dbReference>
<feature type="compositionally biased region" description="Low complexity" evidence="1">
    <location>
        <begin position="413"/>
        <end position="444"/>
    </location>
</feature>
<sequence length="574" mass="58627">MFRRSASAGINAAAAAAAASSSSSLSSASIASTNQAWRRLVQQPQHRTLTSTVLLTRTREQYEARRMPELKDELRQRGLATSGKRDELVRRLLNDDVRRAGSNVVLESPSAAGVSVRTKTTQASTTKGGAPRTPPTSDSATPNASTSSSLASLRAQTSPQTSSTANKGKEQPGAAPPTPPTPPPETDASTPTAGVIDSSKVISAGVAVDKDAAADEGTAVIPGVSSPQIKGPVSSNPPGVPPQREAARSAAAGTAARGGPFGGFPDSKVPSFNIKIPYEEAQPEEGPKIPIVTSYFHPGEKIPEAVRAADEEYQSNPKVVAVGGSEHTEIAHHATDAAMKPSSDSKKSGEDSDSSASGAITSLLSEFRKDLGLPSPEAVASVAKGEKKSGNAALDEASKAVREALASVIPPDSGSSSASKSSSTSSSNNNNNNNNSRSSSSSSSKTDRPLNSEERTGAYLLGAIVFGGLFLGGVAAPADPEKKEKRAATKEAVKEKVAAVVHTVVPSSSTARNGERGRVNKAMEDVRGASSAGNFATGQGIVGGAVRKDEFGGASAADDFSTGQGIVGGAPRKW</sequence>
<dbReference type="Proteomes" id="UP000077671">
    <property type="component" value="Unassembled WGS sequence"/>
</dbReference>
<dbReference type="SUPFAM" id="SSF68906">
    <property type="entry name" value="SAP domain"/>
    <property type="match status" value="1"/>
</dbReference>
<reference evidence="5" key="2">
    <citation type="journal article" date="2019" name="IMA Fungus">
        <title>Genome sequencing and comparison of five Tilletia species to identify candidate genes for the detection of regulated species infecting wheat.</title>
        <authorList>
            <person name="Nguyen H.D.T."/>
            <person name="Sultana T."/>
            <person name="Kesanakurti P."/>
            <person name="Hambleton S."/>
        </authorList>
    </citation>
    <scope>NUCLEOTIDE SEQUENCE</scope>
    <source>
        <strain evidence="5">DAOMC 238032</strain>
    </source>
</reference>
<dbReference type="Gene3D" id="1.10.720.30">
    <property type="entry name" value="SAP domain"/>
    <property type="match status" value="1"/>
</dbReference>
<feature type="domain" description="SAP" evidence="3">
    <location>
        <begin position="62"/>
        <end position="96"/>
    </location>
</feature>
<evidence type="ECO:0000313" key="7">
    <source>
        <dbReference type="Proteomes" id="UP000836402"/>
    </source>
</evidence>
<dbReference type="SMART" id="SM00513">
    <property type="entry name" value="SAP"/>
    <property type="match status" value="1"/>
</dbReference>
<feature type="compositionally biased region" description="Pro residues" evidence="1">
    <location>
        <begin position="174"/>
        <end position="185"/>
    </location>
</feature>
<comment type="caution">
    <text evidence="5">The sequence shown here is derived from an EMBL/GenBank/DDBJ whole genome shotgun (WGS) entry which is preliminary data.</text>
</comment>
<evidence type="ECO:0000256" key="2">
    <source>
        <dbReference type="SAM" id="Phobius"/>
    </source>
</evidence>
<feature type="region of interest" description="Disordered" evidence="1">
    <location>
        <begin position="328"/>
        <end position="359"/>
    </location>
</feature>
<reference evidence="5" key="1">
    <citation type="submission" date="2016-04" db="EMBL/GenBank/DDBJ databases">
        <authorList>
            <person name="Nguyen H.D."/>
            <person name="Kesanakurti P."/>
            <person name="Cullis J."/>
            <person name="Levesque C.A."/>
            <person name="Hambleton S."/>
        </authorList>
    </citation>
    <scope>NUCLEOTIDE SEQUENCE</scope>
    <source>
        <strain evidence="5">DAOMC 238032</strain>
    </source>
</reference>
<dbReference type="Pfam" id="PF02037">
    <property type="entry name" value="SAP"/>
    <property type="match status" value="1"/>
</dbReference>
<feature type="compositionally biased region" description="Polar residues" evidence="1">
    <location>
        <begin position="117"/>
        <end position="127"/>
    </location>
</feature>
<evidence type="ECO:0000256" key="1">
    <source>
        <dbReference type="SAM" id="MobiDB-lite"/>
    </source>
</evidence>
<feature type="region of interest" description="Disordered" evidence="1">
    <location>
        <begin position="377"/>
        <end position="454"/>
    </location>
</feature>
<evidence type="ECO:0000313" key="4">
    <source>
        <dbReference type="EMBL" id="CAD6955011.1"/>
    </source>
</evidence>
<dbReference type="EMBL" id="LWDD02000201">
    <property type="protein sequence ID" value="KAE8262787.1"/>
    <property type="molecule type" value="Genomic_DNA"/>
</dbReference>
<dbReference type="InterPro" id="IPR003034">
    <property type="entry name" value="SAP_dom"/>
</dbReference>
<keyword evidence="2" id="KW-0812">Transmembrane</keyword>
<evidence type="ECO:0000313" key="5">
    <source>
        <dbReference type="EMBL" id="KAE8262787.1"/>
    </source>
</evidence>
<keyword evidence="2" id="KW-1133">Transmembrane helix</keyword>
<gene>
    <name evidence="5" type="ORF">A4X03_0g2181</name>
    <name evidence="4" type="ORF">JKIAZH3_G4195</name>
</gene>
<feature type="compositionally biased region" description="Basic and acidic residues" evidence="1">
    <location>
        <begin position="445"/>
        <end position="454"/>
    </location>
</feature>
<evidence type="ECO:0000259" key="3">
    <source>
        <dbReference type="PROSITE" id="PS50800"/>
    </source>
</evidence>
<feature type="region of interest" description="Disordered" evidence="1">
    <location>
        <begin position="108"/>
        <end position="197"/>
    </location>
</feature>
<proteinExistence type="predicted"/>
<dbReference type="EMBL" id="CAJHJG010006136">
    <property type="protein sequence ID" value="CAD6955011.1"/>
    <property type="molecule type" value="Genomic_DNA"/>
</dbReference>
<accession>A0A8T8TL55</accession>
<feature type="region of interest" description="Disordered" evidence="1">
    <location>
        <begin position="218"/>
        <end position="271"/>
    </location>
</feature>
<organism evidence="5 6">
    <name type="scientific">Tilletia caries</name>
    <name type="common">wheat bunt fungus</name>
    <dbReference type="NCBI Taxonomy" id="13290"/>
    <lineage>
        <taxon>Eukaryota</taxon>
        <taxon>Fungi</taxon>
        <taxon>Dikarya</taxon>
        <taxon>Basidiomycota</taxon>
        <taxon>Ustilaginomycotina</taxon>
        <taxon>Exobasidiomycetes</taxon>
        <taxon>Tilletiales</taxon>
        <taxon>Tilletiaceae</taxon>
        <taxon>Tilletia</taxon>
    </lineage>
</organism>
<dbReference type="AlphaFoldDB" id="A0A8T8TL55"/>
<feature type="compositionally biased region" description="Low complexity" evidence="1">
    <location>
        <begin position="248"/>
        <end position="258"/>
    </location>
</feature>
<feature type="transmembrane region" description="Helical" evidence="2">
    <location>
        <begin position="457"/>
        <end position="476"/>
    </location>
</feature>
<feature type="compositionally biased region" description="Low complexity" evidence="1">
    <location>
        <begin position="135"/>
        <end position="158"/>
    </location>
</feature>
<dbReference type="Proteomes" id="UP000836402">
    <property type="component" value="Unassembled WGS sequence"/>
</dbReference>
<dbReference type="InterPro" id="IPR036361">
    <property type="entry name" value="SAP_dom_sf"/>
</dbReference>
<reference evidence="4" key="3">
    <citation type="submission" date="2020-10" db="EMBL/GenBank/DDBJ databases">
        <authorList>
            <person name="Sedaghatjoo S."/>
        </authorList>
    </citation>
    <scope>NUCLEOTIDE SEQUENCE</scope>
    <source>
        <strain evidence="4">AZH3</strain>
    </source>
</reference>